<feature type="transmembrane region" description="Helical" evidence="1">
    <location>
        <begin position="238"/>
        <end position="261"/>
    </location>
</feature>
<keyword evidence="1" id="KW-0812">Transmembrane</keyword>
<dbReference type="EMBL" id="JANIBK010000014">
    <property type="protein sequence ID" value="MCQ8127733.1"/>
    <property type="molecule type" value="Genomic_DNA"/>
</dbReference>
<evidence type="ECO:0000313" key="2">
    <source>
        <dbReference type="EMBL" id="MCQ8127733.1"/>
    </source>
</evidence>
<sequence length="266" mass="30920">MQRLAQLLCKLTLPKVLGRACEAIIPRSGEKGAKVNCFVTSIDRAGEPYLIVLGLIDDDLNCIEWDGTRYSIERTISINSLRLSDFRITHYYGHSEIQFFGLLDFVRNRLMPCPYLKIHVIRRLNSLDQYLFNKKKLVTKQRTDLLKYLIERALDGKNEHEPLDLMTDLHSIKWVLHPHGAEEQRKLEFYLEALVDTGELRKINCTYVLTGFALRAIEDYEEQERKHTENVKMQWRTFWLTSAIVALTVVQAGIVKLPALIDWTSK</sequence>
<reference evidence="2 3" key="1">
    <citation type="submission" date="2022-07" db="EMBL/GenBank/DDBJ databases">
        <title>Methylomonas rivi sp. nov., Methylomonas rosea sp. nov., Methylomonas aureus sp. nov. and Methylomonas subterranea sp. nov., four novel methanotrophs isolated from a freshwater creek and the deep terrestrial subsurface.</title>
        <authorList>
            <person name="Abin C."/>
            <person name="Sankaranarayanan K."/>
            <person name="Garner C."/>
            <person name="Sindelar R."/>
            <person name="Kotary K."/>
            <person name="Garner R."/>
            <person name="Barclay S."/>
            <person name="Lawson P."/>
            <person name="Krumholz L."/>
        </authorList>
    </citation>
    <scope>NUCLEOTIDE SEQUENCE [LARGE SCALE GENOMIC DNA]</scope>
    <source>
        <strain evidence="2 3">WSC-6</strain>
    </source>
</reference>
<comment type="caution">
    <text evidence="2">The sequence shown here is derived from an EMBL/GenBank/DDBJ whole genome shotgun (WGS) entry which is preliminary data.</text>
</comment>
<dbReference type="RefSeq" id="WP_256614085.1">
    <property type="nucleotide sequence ID" value="NZ_JANIBK010000014.1"/>
</dbReference>
<evidence type="ECO:0000256" key="1">
    <source>
        <dbReference type="SAM" id="Phobius"/>
    </source>
</evidence>
<protein>
    <submittedName>
        <fullName evidence="2">Uncharacterized protein</fullName>
    </submittedName>
</protein>
<gene>
    <name evidence="2" type="ORF">NP596_04595</name>
</gene>
<proteinExistence type="predicted"/>
<keyword evidence="1" id="KW-0472">Membrane</keyword>
<name>A0ABT1U1N2_9GAMM</name>
<accession>A0ABT1U1N2</accession>
<keyword evidence="3" id="KW-1185">Reference proteome</keyword>
<evidence type="ECO:0000313" key="3">
    <source>
        <dbReference type="Proteomes" id="UP001524586"/>
    </source>
</evidence>
<organism evidence="2 3">
    <name type="scientific">Methylomonas rivi</name>
    <dbReference type="NCBI Taxonomy" id="2952226"/>
    <lineage>
        <taxon>Bacteria</taxon>
        <taxon>Pseudomonadati</taxon>
        <taxon>Pseudomonadota</taxon>
        <taxon>Gammaproteobacteria</taxon>
        <taxon>Methylococcales</taxon>
        <taxon>Methylococcaceae</taxon>
        <taxon>Methylomonas</taxon>
    </lineage>
</organism>
<keyword evidence="1" id="KW-1133">Transmembrane helix</keyword>
<dbReference type="Proteomes" id="UP001524586">
    <property type="component" value="Unassembled WGS sequence"/>
</dbReference>